<dbReference type="KEGG" id="pabo:BCY86_01060"/>
<accession>A0A1L6MVA2</accession>
<dbReference type="Proteomes" id="UP000185544">
    <property type="component" value="Chromosome"/>
</dbReference>
<sequence>MDGENFHVRSRGPQSDYSWLLQICSSPIIQGEIRRLSLLFKKTLQLLPAFSSYRRSYWLRWRWRTWWLGGALIPLCAAQAASLHVEERMVDQVAVRFYLPELGGVEKPRFITQRMLAFEARIQSLISRRKGAPEEGEVTDRSIQIALEVHLAEEIFSFLAEDILTREPALLKPMLQYVRTIFYEQVGGIGPLLKMAEKEGLGESELGALIERRTRAFLYVNSAFTDLLHPSEEDLNTLYRVIFSSLDPPSFDDEVRRKLVHQFSQARFNQVALSFLQAAQFRLKLKWVRPTPTLSPPS</sequence>
<reference evidence="1 2" key="1">
    <citation type="submission" date="2016-08" db="EMBL/GenBank/DDBJ databases">
        <title>Identification and validation of antigenic proteins from Pajaroellobacter abortibovis using de-novo genome sequence assembly and reverse vaccinology.</title>
        <authorList>
            <person name="Welly B.T."/>
            <person name="Miller M.R."/>
            <person name="Stott J.L."/>
            <person name="Blanchard M.T."/>
            <person name="Islas-Trejo A.D."/>
            <person name="O'Rourke S.M."/>
            <person name="Young A.E."/>
            <person name="Medrano J.F."/>
            <person name="Van Eenennaam A.L."/>
        </authorList>
    </citation>
    <scope>NUCLEOTIDE SEQUENCE [LARGE SCALE GENOMIC DNA]</scope>
    <source>
        <strain evidence="1 2">BTF92-0548A/99-0131</strain>
    </source>
</reference>
<dbReference type="AlphaFoldDB" id="A0A1L6MVA2"/>
<evidence type="ECO:0000313" key="2">
    <source>
        <dbReference type="Proteomes" id="UP000185544"/>
    </source>
</evidence>
<keyword evidence="2" id="KW-1185">Reference proteome</keyword>
<dbReference type="EMBL" id="CP016908">
    <property type="protein sequence ID" value="APR99426.1"/>
    <property type="molecule type" value="Genomic_DNA"/>
</dbReference>
<proteinExistence type="predicted"/>
<name>A0A1L6MVA2_9BACT</name>
<protein>
    <submittedName>
        <fullName evidence="1">Uncharacterized protein</fullName>
    </submittedName>
</protein>
<gene>
    <name evidence="1" type="ORF">BCY86_01060</name>
</gene>
<evidence type="ECO:0000313" key="1">
    <source>
        <dbReference type="EMBL" id="APR99426.1"/>
    </source>
</evidence>
<organism evidence="1 2">
    <name type="scientific">Pajaroellobacter abortibovis</name>
    <dbReference type="NCBI Taxonomy" id="1882918"/>
    <lineage>
        <taxon>Bacteria</taxon>
        <taxon>Pseudomonadati</taxon>
        <taxon>Myxococcota</taxon>
        <taxon>Polyangia</taxon>
        <taxon>Polyangiales</taxon>
        <taxon>Polyangiaceae</taxon>
    </lineage>
</organism>